<protein>
    <submittedName>
        <fullName evidence="1">Uncharacterized protein</fullName>
    </submittedName>
</protein>
<dbReference type="Proteomes" id="UP000777784">
    <property type="component" value="Unassembled WGS sequence"/>
</dbReference>
<dbReference type="AlphaFoldDB" id="A0A948RTX5"/>
<evidence type="ECO:0000313" key="2">
    <source>
        <dbReference type="Proteomes" id="UP000777784"/>
    </source>
</evidence>
<name>A0A948RTX5_UNCEI</name>
<sequence length="153" mass="16775">MASRNRFLLSFGGTVIALFFCLLFLTASVHRAGVLKIQYTEYGPHGDHISLYIPGFVVQTALGFVPKSALDFDLDPGTEPWIYLAMESISELEKIPDAVFVEVESGNETVLIRKEGINLTIDVENSDEKVHLSIPMNSVKAVLNRINPPGAGI</sequence>
<proteinExistence type="predicted"/>
<reference evidence="1" key="1">
    <citation type="submission" date="2021-05" db="EMBL/GenBank/DDBJ databases">
        <title>Energy efficiency and biological interactions define the core microbiome of deep oligotrophic groundwater.</title>
        <authorList>
            <person name="Mehrshad M."/>
            <person name="Lopez-Fernandez M."/>
            <person name="Bell E."/>
            <person name="Bernier-Latmani R."/>
            <person name="Bertilsson S."/>
            <person name="Dopson M."/>
        </authorList>
    </citation>
    <scope>NUCLEOTIDE SEQUENCE</scope>
    <source>
        <strain evidence="1">Modern_marine.mb.64</strain>
    </source>
</reference>
<comment type="caution">
    <text evidence="1">The sequence shown here is derived from an EMBL/GenBank/DDBJ whole genome shotgun (WGS) entry which is preliminary data.</text>
</comment>
<accession>A0A948RTX5</accession>
<evidence type="ECO:0000313" key="1">
    <source>
        <dbReference type="EMBL" id="MBU2689911.1"/>
    </source>
</evidence>
<organism evidence="1 2">
    <name type="scientific">Eiseniibacteriota bacterium</name>
    <dbReference type="NCBI Taxonomy" id="2212470"/>
    <lineage>
        <taxon>Bacteria</taxon>
        <taxon>Candidatus Eiseniibacteriota</taxon>
    </lineage>
</organism>
<dbReference type="EMBL" id="JAHJDP010000019">
    <property type="protein sequence ID" value="MBU2689911.1"/>
    <property type="molecule type" value="Genomic_DNA"/>
</dbReference>
<gene>
    <name evidence="1" type="ORF">KJ970_03215</name>
</gene>